<gene>
    <name evidence="1" type="ORF">SAMN05216206_1772</name>
</gene>
<dbReference type="STRING" id="425504.SAMN05216206_1772"/>
<sequence>MDEQDVCLGCGRTLQDILDWSKADRLRQRAICAAAEMRLQQRSSNP</sequence>
<dbReference type="EMBL" id="FOQL01000001">
    <property type="protein sequence ID" value="SFI18080.1"/>
    <property type="molecule type" value="Genomic_DNA"/>
</dbReference>
<dbReference type="Proteomes" id="UP000243606">
    <property type="component" value="Unassembled WGS sequence"/>
</dbReference>
<protein>
    <recommendedName>
        <fullName evidence="3">DUF1289 domain-containing protein</fullName>
    </recommendedName>
</protein>
<dbReference type="InterPro" id="IPR010710">
    <property type="entry name" value="DUF1289"/>
</dbReference>
<evidence type="ECO:0008006" key="3">
    <source>
        <dbReference type="Google" id="ProtNLM"/>
    </source>
</evidence>
<reference evidence="2" key="1">
    <citation type="submission" date="2016-10" db="EMBL/GenBank/DDBJ databases">
        <authorList>
            <person name="Varghese N."/>
            <person name="Submissions S."/>
        </authorList>
    </citation>
    <scope>NUCLEOTIDE SEQUENCE [LARGE SCALE GENOMIC DNA]</scope>
    <source>
        <strain evidence="2">LMG 24016</strain>
    </source>
</reference>
<accession>A0A1I3G3N6</accession>
<evidence type="ECO:0000313" key="1">
    <source>
        <dbReference type="EMBL" id="SFI18080.1"/>
    </source>
</evidence>
<name>A0A1I3G3N6_9PSED</name>
<evidence type="ECO:0000313" key="2">
    <source>
        <dbReference type="Proteomes" id="UP000243606"/>
    </source>
</evidence>
<keyword evidence="2" id="KW-1185">Reference proteome</keyword>
<proteinExistence type="predicted"/>
<dbReference type="Pfam" id="PF06945">
    <property type="entry name" value="DUF1289"/>
    <property type="match status" value="1"/>
</dbReference>
<dbReference type="AlphaFoldDB" id="A0A1I3G3N6"/>
<organism evidence="1 2">
    <name type="scientific">Pseudomonas guineae</name>
    <dbReference type="NCBI Taxonomy" id="425504"/>
    <lineage>
        <taxon>Bacteria</taxon>
        <taxon>Pseudomonadati</taxon>
        <taxon>Pseudomonadota</taxon>
        <taxon>Gammaproteobacteria</taxon>
        <taxon>Pseudomonadales</taxon>
        <taxon>Pseudomonadaceae</taxon>
        <taxon>Pseudomonas</taxon>
    </lineage>
</organism>